<evidence type="ECO:0000313" key="9">
    <source>
        <dbReference type="EMBL" id="EMD00255.1"/>
    </source>
</evidence>
<keyword evidence="3 7" id="KW-0812">Transmembrane</keyword>
<dbReference type="OrthoDB" id="418595at2759"/>
<dbReference type="GO" id="GO:0004252">
    <property type="term" value="F:serine-type endopeptidase activity"/>
    <property type="evidence" value="ECO:0007669"/>
    <property type="project" value="InterPro"/>
</dbReference>
<accession>M2NL99</accession>
<dbReference type="OMA" id="VFLAWQY"/>
<gene>
    <name evidence="9" type="ORF">BAUCODRAFT_64340</name>
</gene>
<evidence type="ECO:0000256" key="6">
    <source>
        <dbReference type="ARBA" id="ARBA00023136"/>
    </source>
</evidence>
<evidence type="ECO:0000256" key="4">
    <source>
        <dbReference type="ARBA" id="ARBA00022801"/>
    </source>
</evidence>
<comment type="subcellular location">
    <subcellularLocation>
        <location evidence="1">Membrane</location>
        <topology evidence="1">Multi-pass membrane protein</topology>
    </subcellularLocation>
</comment>
<evidence type="ECO:0000259" key="8">
    <source>
        <dbReference type="Pfam" id="PF01694"/>
    </source>
</evidence>
<dbReference type="InterPro" id="IPR035952">
    <property type="entry name" value="Rhomboid-like_sf"/>
</dbReference>
<evidence type="ECO:0000256" key="3">
    <source>
        <dbReference type="ARBA" id="ARBA00022692"/>
    </source>
</evidence>
<keyword evidence="4" id="KW-0378">Hydrolase</keyword>
<feature type="transmembrane region" description="Helical" evidence="7">
    <location>
        <begin position="227"/>
        <end position="249"/>
    </location>
</feature>
<dbReference type="Proteomes" id="UP000011761">
    <property type="component" value="Unassembled WGS sequence"/>
</dbReference>
<dbReference type="GeneID" id="19116152"/>
<dbReference type="Gene3D" id="1.20.1540.10">
    <property type="entry name" value="Rhomboid-like"/>
    <property type="match status" value="1"/>
</dbReference>
<keyword evidence="5 7" id="KW-1133">Transmembrane helix</keyword>
<dbReference type="AlphaFoldDB" id="M2NL99"/>
<evidence type="ECO:0000256" key="2">
    <source>
        <dbReference type="ARBA" id="ARBA00009045"/>
    </source>
</evidence>
<dbReference type="EMBL" id="KB445551">
    <property type="protein sequence ID" value="EMD00255.1"/>
    <property type="molecule type" value="Genomic_DNA"/>
</dbReference>
<dbReference type="PANTHER" id="PTHR43731:SF14">
    <property type="entry name" value="PRESENILIN-ASSOCIATED RHOMBOID-LIKE PROTEIN, MITOCHONDRIAL"/>
    <property type="match status" value="1"/>
</dbReference>
<evidence type="ECO:0000256" key="5">
    <source>
        <dbReference type="ARBA" id="ARBA00022989"/>
    </source>
</evidence>
<evidence type="ECO:0000313" key="10">
    <source>
        <dbReference type="Proteomes" id="UP000011761"/>
    </source>
</evidence>
<evidence type="ECO:0000256" key="1">
    <source>
        <dbReference type="ARBA" id="ARBA00004141"/>
    </source>
</evidence>
<dbReference type="PANTHER" id="PTHR43731">
    <property type="entry name" value="RHOMBOID PROTEASE"/>
    <property type="match status" value="1"/>
</dbReference>
<sequence length="254" mass="27887">MSLSSIQSKRQSYSLRRPYSNITGRDSSDTYTSAENVIWTLISLNIAVFGTWQYARYTQNSKLIKQLKENATLSLANFEAGRYWTLLTAAFSHTEWWHILFNMMSLRAFGSILSFFPGVGGGHILALSVGSALAGSGGWLYQQKAREDLLKITGAGGQIFGPGTHASGAVLGMGAAATCLMPFAPINILFIPVAIPLWVATVGYAALDTYLLGSKTSHIGHAAHLSGSLFGLLYYFTNMRGFGGVWWMLRRRWR</sequence>
<proteinExistence type="inferred from homology"/>
<keyword evidence="6 7" id="KW-0472">Membrane</keyword>
<dbReference type="GO" id="GO:0006465">
    <property type="term" value="P:signal peptide processing"/>
    <property type="evidence" value="ECO:0007669"/>
    <property type="project" value="TreeGrafter"/>
</dbReference>
<dbReference type="KEGG" id="bcom:BAUCODRAFT_64340"/>
<comment type="similarity">
    <text evidence="2">Belongs to the peptidase S54 family.</text>
</comment>
<dbReference type="STRING" id="717646.M2NL99"/>
<feature type="domain" description="Peptidase S54 rhomboid" evidence="8">
    <location>
        <begin position="81"/>
        <end position="238"/>
    </location>
</feature>
<reference evidence="9 10" key="1">
    <citation type="journal article" date="2012" name="PLoS Pathog.">
        <title>Diverse lifestyles and strategies of plant pathogenesis encoded in the genomes of eighteen Dothideomycetes fungi.</title>
        <authorList>
            <person name="Ohm R.A."/>
            <person name="Feau N."/>
            <person name="Henrissat B."/>
            <person name="Schoch C.L."/>
            <person name="Horwitz B.A."/>
            <person name="Barry K.W."/>
            <person name="Condon B.J."/>
            <person name="Copeland A.C."/>
            <person name="Dhillon B."/>
            <person name="Glaser F."/>
            <person name="Hesse C.N."/>
            <person name="Kosti I."/>
            <person name="LaButti K."/>
            <person name="Lindquist E.A."/>
            <person name="Lucas S."/>
            <person name="Salamov A.A."/>
            <person name="Bradshaw R.E."/>
            <person name="Ciuffetti L."/>
            <person name="Hamelin R.C."/>
            <person name="Kema G.H.J."/>
            <person name="Lawrence C."/>
            <person name="Scott J.A."/>
            <person name="Spatafora J.W."/>
            <person name="Turgeon B.G."/>
            <person name="de Wit P.J.G.M."/>
            <person name="Zhong S."/>
            <person name="Goodwin S.B."/>
            <person name="Grigoriev I.V."/>
        </authorList>
    </citation>
    <scope>NUCLEOTIDE SEQUENCE [LARGE SCALE GENOMIC DNA]</scope>
    <source>
        <strain evidence="9 10">UAMH 10762</strain>
    </source>
</reference>
<organism evidence="9 10">
    <name type="scientific">Baudoinia panamericana (strain UAMH 10762)</name>
    <name type="common">Angels' share fungus</name>
    <name type="synonym">Baudoinia compniacensis (strain UAMH 10762)</name>
    <dbReference type="NCBI Taxonomy" id="717646"/>
    <lineage>
        <taxon>Eukaryota</taxon>
        <taxon>Fungi</taxon>
        <taxon>Dikarya</taxon>
        <taxon>Ascomycota</taxon>
        <taxon>Pezizomycotina</taxon>
        <taxon>Dothideomycetes</taxon>
        <taxon>Dothideomycetidae</taxon>
        <taxon>Mycosphaerellales</taxon>
        <taxon>Teratosphaeriaceae</taxon>
        <taxon>Baudoinia</taxon>
    </lineage>
</organism>
<evidence type="ECO:0000256" key="7">
    <source>
        <dbReference type="SAM" id="Phobius"/>
    </source>
</evidence>
<dbReference type="GO" id="GO:0016020">
    <property type="term" value="C:membrane"/>
    <property type="evidence" value="ECO:0007669"/>
    <property type="project" value="UniProtKB-SubCell"/>
</dbReference>
<feature type="transmembrane region" description="Helical" evidence="7">
    <location>
        <begin position="188"/>
        <end position="207"/>
    </location>
</feature>
<dbReference type="SUPFAM" id="SSF144091">
    <property type="entry name" value="Rhomboid-like"/>
    <property type="match status" value="1"/>
</dbReference>
<dbReference type="InterPro" id="IPR050925">
    <property type="entry name" value="Rhomboid_protease_S54"/>
</dbReference>
<dbReference type="eggNOG" id="KOG2980">
    <property type="taxonomic scope" value="Eukaryota"/>
</dbReference>
<keyword evidence="10" id="KW-1185">Reference proteome</keyword>
<dbReference type="Pfam" id="PF01694">
    <property type="entry name" value="Rhomboid"/>
    <property type="match status" value="1"/>
</dbReference>
<feature type="transmembrane region" description="Helical" evidence="7">
    <location>
        <begin position="122"/>
        <end position="141"/>
    </location>
</feature>
<name>M2NL99_BAUPA</name>
<protein>
    <recommendedName>
        <fullName evidence="8">Peptidase S54 rhomboid domain-containing protein</fullName>
    </recommendedName>
</protein>
<dbReference type="RefSeq" id="XP_007672755.1">
    <property type="nucleotide sequence ID" value="XM_007674565.1"/>
</dbReference>
<dbReference type="InterPro" id="IPR022764">
    <property type="entry name" value="Peptidase_S54_rhomboid_dom"/>
</dbReference>
<dbReference type="HOGENOM" id="CLU_055068_7_3_1"/>